<evidence type="ECO:0000313" key="2">
    <source>
        <dbReference type="EMBL" id="PSN89394.1"/>
    </source>
</evidence>
<evidence type="ECO:0000313" key="3">
    <source>
        <dbReference type="Proteomes" id="UP000240322"/>
    </source>
</evidence>
<dbReference type="Proteomes" id="UP000240322">
    <property type="component" value="Unassembled WGS sequence"/>
</dbReference>
<evidence type="ECO:0000256" key="1">
    <source>
        <dbReference type="SAM" id="MobiDB-lite"/>
    </source>
</evidence>
<reference evidence="2 3" key="1">
    <citation type="submission" date="2017-04" db="EMBL/GenBank/DDBJ databases">
        <title>Novel microbial lineages endemic to geothermal iron-oxide mats fill important gaps in the evolutionary history of Archaea.</title>
        <authorList>
            <person name="Jay Z.J."/>
            <person name="Beam J.P."/>
            <person name="Dlakic M."/>
            <person name="Rusch D.B."/>
            <person name="Kozubal M.A."/>
            <person name="Inskeep W.P."/>
        </authorList>
    </citation>
    <scope>NUCLEOTIDE SEQUENCE [LARGE SCALE GENOMIC DNA]</scope>
    <source>
        <strain evidence="2">OSP_D</strain>
    </source>
</reference>
<feature type="region of interest" description="Disordered" evidence="1">
    <location>
        <begin position="52"/>
        <end position="86"/>
    </location>
</feature>
<proteinExistence type="predicted"/>
<dbReference type="EMBL" id="NEXE01000097">
    <property type="protein sequence ID" value="PSN89394.1"/>
    <property type="molecule type" value="Genomic_DNA"/>
</dbReference>
<sequence length="114" mass="13008">MQSSLPLSEWGRRLVARRHPSHEAKLKVDAYPVYIFMCGRLAVDVGERTPGELLATRASQPEPKRSPIRRHTSSSAMRLGSAPDKPVFGTYRDPCMRWAFETLDLDCYHETFSE</sequence>
<name>A0A2R6ASM0_9ARCH</name>
<gene>
    <name evidence="2" type="ORF">B9Q03_08525</name>
</gene>
<accession>A0A2R6ASM0</accession>
<comment type="caution">
    <text evidence="2">The sequence shown here is derived from an EMBL/GenBank/DDBJ whole genome shotgun (WGS) entry which is preliminary data.</text>
</comment>
<organism evidence="2 3">
    <name type="scientific">Candidatus Marsarchaeota G2 archaeon OSP_D</name>
    <dbReference type="NCBI Taxonomy" id="1978157"/>
    <lineage>
        <taxon>Archaea</taxon>
        <taxon>Candidatus Marsarchaeota</taxon>
        <taxon>Candidatus Marsarchaeota group 2</taxon>
    </lineage>
</organism>
<dbReference type="AlphaFoldDB" id="A0A2R6ASM0"/>
<protein>
    <submittedName>
        <fullName evidence="2">Uncharacterized protein</fullName>
    </submittedName>
</protein>